<name>A0A8H6CFN6_9LECA</name>
<evidence type="ECO:0000313" key="2">
    <source>
        <dbReference type="EMBL" id="KAF6222533.1"/>
    </source>
</evidence>
<dbReference type="AlphaFoldDB" id="A0A8H6CFN6"/>
<dbReference type="GO" id="GO:0016829">
    <property type="term" value="F:lyase activity"/>
    <property type="evidence" value="ECO:0007669"/>
    <property type="project" value="InterPro"/>
</dbReference>
<dbReference type="InterPro" id="IPR042183">
    <property type="entry name" value="MmgE/PrpD_sf_1"/>
</dbReference>
<sequence>MINEVGEKAGSLYNYAHHMDSLVLDENGKGEAENETLCSLPQQRPFHDVSYFASNKNRQKCSSIFVQHRIPIFASSMPCSRWDCRTGLQPDRISPALGHAIERPDQGQVSGSRCHRLCYRRSKAAMVKSSYAACMDVEGTGKCAVFGWNKRTSPLNAALLDGSFIQGFELDDVHVDAPWRANSIILPALFAAAEYAQGLDAGLMVQRSSSPPS</sequence>
<dbReference type="EMBL" id="JACCJC010000147">
    <property type="protein sequence ID" value="KAF6222533.1"/>
    <property type="molecule type" value="Genomic_DNA"/>
</dbReference>
<gene>
    <name evidence="2" type="ORF">HO173_013366</name>
</gene>
<dbReference type="Gene3D" id="1.10.4100.10">
    <property type="entry name" value="2-methylcitrate dehydratase PrpD"/>
    <property type="match status" value="1"/>
</dbReference>
<dbReference type="InterPro" id="IPR036148">
    <property type="entry name" value="MmgE/PrpD_sf"/>
</dbReference>
<reference evidence="2 3" key="1">
    <citation type="journal article" date="2020" name="Genomics">
        <title>Complete, high-quality genomes from long-read metagenomic sequencing of two wolf lichen thalli reveals enigmatic genome architecture.</title>
        <authorList>
            <person name="McKenzie S.K."/>
            <person name="Walston R.F."/>
            <person name="Allen J.L."/>
        </authorList>
    </citation>
    <scope>NUCLEOTIDE SEQUENCE [LARGE SCALE GENOMIC DNA]</scope>
    <source>
        <strain evidence="2">WasteWater2</strain>
    </source>
</reference>
<dbReference type="Proteomes" id="UP000578531">
    <property type="component" value="Unassembled WGS sequence"/>
</dbReference>
<dbReference type="RefSeq" id="XP_037157918.1">
    <property type="nucleotide sequence ID" value="XM_037315186.1"/>
</dbReference>
<accession>A0A8H6CFN6</accession>
<dbReference type="Pfam" id="PF03972">
    <property type="entry name" value="MmgE_PrpD_N"/>
    <property type="match status" value="1"/>
</dbReference>
<dbReference type="InterPro" id="IPR045336">
    <property type="entry name" value="MmgE_PrpD_N"/>
</dbReference>
<comment type="caution">
    <text evidence="2">The sequence shown here is derived from an EMBL/GenBank/DDBJ whole genome shotgun (WGS) entry which is preliminary data.</text>
</comment>
<protein>
    <recommendedName>
        <fullName evidence="1">MmgE/PrpD N-terminal domain-containing protein</fullName>
    </recommendedName>
</protein>
<dbReference type="SUPFAM" id="SSF103378">
    <property type="entry name" value="2-methylcitrate dehydratase PrpD"/>
    <property type="match status" value="1"/>
</dbReference>
<evidence type="ECO:0000313" key="3">
    <source>
        <dbReference type="Proteomes" id="UP000578531"/>
    </source>
</evidence>
<evidence type="ECO:0000259" key="1">
    <source>
        <dbReference type="Pfam" id="PF03972"/>
    </source>
</evidence>
<dbReference type="GeneID" id="59294990"/>
<feature type="domain" description="MmgE/PrpD N-terminal" evidence="1">
    <location>
        <begin position="127"/>
        <end position="197"/>
    </location>
</feature>
<organism evidence="2 3">
    <name type="scientific">Letharia columbiana</name>
    <dbReference type="NCBI Taxonomy" id="112416"/>
    <lineage>
        <taxon>Eukaryota</taxon>
        <taxon>Fungi</taxon>
        <taxon>Dikarya</taxon>
        <taxon>Ascomycota</taxon>
        <taxon>Pezizomycotina</taxon>
        <taxon>Lecanoromycetes</taxon>
        <taxon>OSLEUM clade</taxon>
        <taxon>Lecanoromycetidae</taxon>
        <taxon>Lecanorales</taxon>
        <taxon>Lecanorineae</taxon>
        <taxon>Parmeliaceae</taxon>
        <taxon>Letharia</taxon>
    </lineage>
</organism>
<keyword evidence="3" id="KW-1185">Reference proteome</keyword>
<proteinExistence type="predicted"/>